<keyword evidence="4" id="KW-0863">Zinc-finger</keyword>
<feature type="region of interest" description="Disordered" evidence="5">
    <location>
        <begin position="1"/>
        <end position="488"/>
    </location>
</feature>
<keyword evidence="4" id="KW-0862">Zinc</keyword>
<feature type="region of interest" description="Disordered" evidence="5">
    <location>
        <begin position="832"/>
        <end position="866"/>
    </location>
</feature>
<feature type="compositionally biased region" description="Low complexity" evidence="5">
    <location>
        <begin position="1003"/>
        <end position="1012"/>
    </location>
</feature>
<protein>
    <recommendedName>
        <fullName evidence="10">G-patch domain-containing protein</fullName>
    </recommendedName>
</protein>
<dbReference type="GO" id="GO:0000398">
    <property type="term" value="P:mRNA splicing, via spliceosome"/>
    <property type="evidence" value="ECO:0007669"/>
    <property type="project" value="TreeGrafter"/>
</dbReference>
<evidence type="ECO:0000259" key="6">
    <source>
        <dbReference type="PROSITE" id="PS50157"/>
    </source>
</evidence>
<feature type="compositionally biased region" description="Basic and acidic residues" evidence="5">
    <location>
        <begin position="967"/>
        <end position="980"/>
    </location>
</feature>
<feature type="compositionally biased region" description="Pro residues" evidence="5">
    <location>
        <begin position="162"/>
        <end position="173"/>
    </location>
</feature>
<feature type="compositionally biased region" description="Low complexity" evidence="5">
    <location>
        <begin position="644"/>
        <end position="668"/>
    </location>
</feature>
<keyword evidence="4" id="KW-0479">Metal-binding</keyword>
<dbReference type="Proteomes" id="UP000245942">
    <property type="component" value="Unassembled WGS sequence"/>
</dbReference>
<evidence type="ECO:0000256" key="3">
    <source>
        <dbReference type="ARBA" id="ARBA00023242"/>
    </source>
</evidence>
<feature type="compositionally biased region" description="Basic and acidic residues" evidence="5">
    <location>
        <begin position="276"/>
        <end position="295"/>
    </location>
</feature>
<organism evidence="8 9">
    <name type="scientific">Pseudomicrostroma glucosiphilum</name>
    <dbReference type="NCBI Taxonomy" id="1684307"/>
    <lineage>
        <taxon>Eukaryota</taxon>
        <taxon>Fungi</taxon>
        <taxon>Dikarya</taxon>
        <taxon>Basidiomycota</taxon>
        <taxon>Ustilaginomycotina</taxon>
        <taxon>Exobasidiomycetes</taxon>
        <taxon>Microstromatales</taxon>
        <taxon>Microstromatales incertae sedis</taxon>
        <taxon>Pseudomicrostroma</taxon>
    </lineage>
</organism>
<dbReference type="OrthoDB" id="29523at2759"/>
<feature type="compositionally biased region" description="Basic and acidic residues" evidence="5">
    <location>
        <begin position="919"/>
        <end position="931"/>
    </location>
</feature>
<dbReference type="EMBL" id="KZ819324">
    <property type="protein sequence ID" value="PWN21817.1"/>
    <property type="molecule type" value="Genomic_DNA"/>
</dbReference>
<feature type="compositionally biased region" description="Low complexity" evidence="5">
    <location>
        <begin position="455"/>
        <end position="473"/>
    </location>
</feature>
<dbReference type="PANTHER" id="PTHR13948:SF3">
    <property type="entry name" value="FI21118P1"/>
    <property type="match status" value="1"/>
</dbReference>
<evidence type="ECO:0000256" key="4">
    <source>
        <dbReference type="PROSITE-ProRule" id="PRU00042"/>
    </source>
</evidence>
<evidence type="ECO:0000256" key="2">
    <source>
        <dbReference type="ARBA" id="ARBA00022884"/>
    </source>
</evidence>
<evidence type="ECO:0000256" key="5">
    <source>
        <dbReference type="SAM" id="MobiDB-lite"/>
    </source>
</evidence>
<feature type="compositionally biased region" description="Basic and acidic residues" evidence="5">
    <location>
        <begin position="684"/>
        <end position="697"/>
    </location>
</feature>
<feature type="domain" description="C2H2-type" evidence="6">
    <location>
        <begin position="888"/>
        <end position="914"/>
    </location>
</feature>
<dbReference type="RefSeq" id="XP_025348977.1">
    <property type="nucleotide sequence ID" value="XM_025494176.1"/>
</dbReference>
<sequence length="1110" mass="116970">MNGQSPYGYGYGPPSGPPPAQPSPYGPGPNRPPPQQQQQYHQPPPMPSAHGTSATHYANPSSHTPYIPQQSTNRPPPSSYPYSPATPSTQYPPQSPTPYDNQQQQSLYQGGPGGYSPLAGPSRPQMPPHDTPTPIHTQRYGGAPNQSYQPPQSQQNYSPSFARPPPQSLPPSSYPTDGAYDPHAPQSAAGNGANGGGGSSEDAAMRAYMARSRPRPPPLSGQPPTADPRRANGTGMMAESSSQINGGAYNGYSPSPHVGPVGRPLSGPPPGVGVRQLDHRTEAEKAASAWRDRQQLVRPFANGLPSLQPSPVQTGPPIPVAASRPPPPAGYNYSYNAPQRPQPPSAQPSVGRPGLPSVGLSPQPSVPVSHPSRSNQTRPATLTARPMPPSTLPARPPSSAGWQDRRSVAGPNQTQSGRPGQKEAGNGDGPAQIHGRLPLPPQRNVRGRTSPPVGARARAPIPARPISARSRSPPSRRKADSRTPTPDPLQEVFLVGLDSDVTPDQLHEMIDKLCSSSDLTTADEVLLLRDRTTRVLNGRAIATFPRIADAIRFANAHGPWIEDVERFFGPPPKADGEDSGENQSDKRKRIRVNHGGNVPDDGDEKAKAATPSLKTEDGGAVAAADQQLDNIKQWDAQEDDMGATEPTQTETIEPPSTTVSQSTVSSDTHNAAPDGEQPVTQEPTRPEDSKLPIKEETSQEPTVQASSATGSSEPATQSQDDDLTEGDITVAPSTEVADTVMRRAEGEAAPRIPATEAVTPPSRNALGEVSVEEPAAQSDGNREPSLTPTDVATSSTVAPLLGEGEKRTSQLLSNKKVALNIANWTKKQEELHSTLPTSATSAALSSLPDDEPQDHAQETVSGPSLDAIMEGTPPADVDIDFFSDRTALCCYLCGRKFKTMDVLNRHPRESKLHSANLLEEDKRRSGGEAVRKAKAATKSAGMKRKAGLSGFVPVQSSPTNDGGDATGETKYRDRALERRAVFGSENPAPASKKAKGTRSFEGPAAPAPTAAPRGVDDKIEEDNVGNKMLQMMGWSEGEVLGNTGGGLEKPIEAVMYAKGAGLGAGSAGKSIGGSDAAGNTPGWKARLDQARDGRMSRYQEAQSGGKDGGS</sequence>
<dbReference type="Pfam" id="PF01585">
    <property type="entry name" value="G-patch"/>
    <property type="match status" value="1"/>
</dbReference>
<dbReference type="InterPro" id="IPR035979">
    <property type="entry name" value="RBD_domain_sf"/>
</dbReference>
<feature type="compositionally biased region" description="Polar residues" evidence="5">
    <location>
        <begin position="50"/>
        <end position="73"/>
    </location>
</feature>
<dbReference type="GeneID" id="37015910"/>
<feature type="compositionally biased region" description="Polar residues" evidence="5">
    <location>
        <begin position="699"/>
        <end position="718"/>
    </location>
</feature>
<feature type="compositionally biased region" description="Pro residues" evidence="5">
    <location>
        <begin position="314"/>
        <end position="329"/>
    </location>
</feature>
<dbReference type="InterPro" id="IPR013087">
    <property type="entry name" value="Znf_C2H2_type"/>
</dbReference>
<evidence type="ECO:0000313" key="9">
    <source>
        <dbReference type="Proteomes" id="UP000245942"/>
    </source>
</evidence>
<keyword evidence="3" id="KW-0539">Nucleus</keyword>
<dbReference type="PROSITE" id="PS50157">
    <property type="entry name" value="ZINC_FINGER_C2H2_2"/>
    <property type="match status" value="1"/>
</dbReference>
<keyword evidence="2" id="KW-0694">RNA-binding</keyword>
<feature type="compositionally biased region" description="Low complexity" evidence="5">
    <location>
        <begin position="833"/>
        <end position="847"/>
    </location>
</feature>
<comment type="subcellular location">
    <subcellularLocation>
        <location evidence="1">Nucleus</location>
    </subcellularLocation>
</comment>
<accession>A0A316U972</accession>
<evidence type="ECO:0000313" key="8">
    <source>
        <dbReference type="EMBL" id="PWN21817.1"/>
    </source>
</evidence>
<dbReference type="GO" id="GO:0005634">
    <property type="term" value="C:nucleus"/>
    <property type="evidence" value="ECO:0007669"/>
    <property type="project" value="UniProtKB-SubCell"/>
</dbReference>
<evidence type="ECO:0008006" key="10">
    <source>
        <dbReference type="Google" id="ProtNLM"/>
    </source>
</evidence>
<feature type="region of interest" description="Disordered" evidence="5">
    <location>
        <begin position="1064"/>
        <end position="1110"/>
    </location>
</feature>
<proteinExistence type="predicted"/>
<dbReference type="STRING" id="1684307.A0A316U972"/>
<feature type="domain" description="G-patch" evidence="7">
    <location>
        <begin position="1021"/>
        <end position="1067"/>
    </location>
</feature>
<evidence type="ECO:0000259" key="7">
    <source>
        <dbReference type="PROSITE" id="PS50174"/>
    </source>
</evidence>
<dbReference type="AlphaFoldDB" id="A0A316U972"/>
<feature type="compositionally biased region" description="Low complexity" evidence="5">
    <location>
        <begin position="361"/>
        <end position="374"/>
    </location>
</feature>
<dbReference type="InterPro" id="IPR000467">
    <property type="entry name" value="G_patch_dom"/>
</dbReference>
<evidence type="ECO:0000256" key="1">
    <source>
        <dbReference type="ARBA" id="ARBA00004123"/>
    </source>
</evidence>
<feature type="compositionally biased region" description="Low complexity" evidence="5">
    <location>
        <begin position="1067"/>
        <end position="1078"/>
    </location>
</feature>
<feature type="compositionally biased region" description="Polar residues" evidence="5">
    <location>
        <begin position="784"/>
        <end position="797"/>
    </location>
</feature>
<dbReference type="PANTHER" id="PTHR13948">
    <property type="entry name" value="RNA-BINDING PROTEIN"/>
    <property type="match status" value="1"/>
</dbReference>
<feature type="region of interest" description="Disordered" evidence="5">
    <location>
        <begin position="914"/>
        <end position="1018"/>
    </location>
</feature>
<feature type="compositionally biased region" description="Low complexity" evidence="5">
    <location>
        <begin position="80"/>
        <end position="92"/>
    </location>
</feature>
<feature type="compositionally biased region" description="Pro residues" evidence="5">
    <location>
        <begin position="386"/>
        <end position="396"/>
    </location>
</feature>
<feature type="region of interest" description="Disordered" evidence="5">
    <location>
        <begin position="564"/>
        <end position="802"/>
    </location>
</feature>
<reference evidence="8 9" key="1">
    <citation type="journal article" date="2018" name="Mol. Biol. Evol.">
        <title>Broad Genomic Sampling Reveals a Smut Pathogenic Ancestry of the Fungal Clade Ustilaginomycotina.</title>
        <authorList>
            <person name="Kijpornyongpan T."/>
            <person name="Mondo S.J."/>
            <person name="Barry K."/>
            <person name="Sandor L."/>
            <person name="Lee J."/>
            <person name="Lipzen A."/>
            <person name="Pangilinan J."/>
            <person name="LaButti K."/>
            <person name="Hainaut M."/>
            <person name="Henrissat B."/>
            <person name="Grigoriev I.V."/>
            <person name="Spatafora J.W."/>
            <person name="Aime M.C."/>
        </authorList>
    </citation>
    <scope>NUCLEOTIDE SEQUENCE [LARGE SCALE GENOMIC DNA]</scope>
    <source>
        <strain evidence="8 9">MCA 4718</strain>
    </source>
</reference>
<dbReference type="SUPFAM" id="SSF54928">
    <property type="entry name" value="RNA-binding domain, RBD"/>
    <property type="match status" value="1"/>
</dbReference>
<keyword evidence="9" id="KW-1185">Reference proteome</keyword>
<feature type="compositionally biased region" description="Basic and acidic residues" evidence="5">
    <location>
        <begin position="1085"/>
        <end position="1097"/>
    </location>
</feature>
<dbReference type="PROSITE" id="PS50174">
    <property type="entry name" value="G_PATCH"/>
    <property type="match status" value="1"/>
</dbReference>
<gene>
    <name evidence="8" type="ORF">BCV69DRAFT_298024</name>
</gene>
<dbReference type="GO" id="GO:0008270">
    <property type="term" value="F:zinc ion binding"/>
    <property type="evidence" value="ECO:0007669"/>
    <property type="project" value="UniProtKB-KW"/>
</dbReference>
<feature type="compositionally biased region" description="Pro residues" evidence="5">
    <location>
        <begin position="14"/>
        <end position="35"/>
    </location>
</feature>
<feature type="compositionally biased region" description="Low complexity" evidence="5">
    <location>
        <begin position="144"/>
        <end position="161"/>
    </location>
</feature>
<dbReference type="GO" id="GO:0003723">
    <property type="term" value="F:RNA binding"/>
    <property type="evidence" value="ECO:0007669"/>
    <property type="project" value="UniProtKB-KW"/>
</dbReference>
<dbReference type="SMART" id="SM00443">
    <property type="entry name" value="G_patch"/>
    <property type="match status" value="1"/>
</dbReference>
<name>A0A316U972_9BASI</name>